<dbReference type="Gene3D" id="1.10.150.300">
    <property type="entry name" value="TGS-like domain"/>
    <property type="match status" value="1"/>
</dbReference>
<evidence type="ECO:0000259" key="7">
    <source>
        <dbReference type="PROSITE" id="PS51710"/>
    </source>
</evidence>
<keyword evidence="5" id="KW-0460">Magnesium</keyword>
<dbReference type="Gene3D" id="3.40.50.300">
    <property type="entry name" value="P-loop containing nucleotide triphosphate hydrolases"/>
    <property type="match status" value="1"/>
</dbReference>
<dbReference type="InterPro" id="IPR027417">
    <property type="entry name" value="P-loop_NTPase"/>
</dbReference>
<keyword evidence="3 6" id="KW-0547">Nucleotide-binding</keyword>
<evidence type="ECO:0000313" key="10">
    <source>
        <dbReference type="Proteomes" id="UP000231246"/>
    </source>
</evidence>
<protein>
    <recommendedName>
        <fullName evidence="6">Ribosome-binding ATPase YchF</fullName>
    </recommendedName>
</protein>
<dbReference type="GO" id="GO:0016887">
    <property type="term" value="F:ATP hydrolysis activity"/>
    <property type="evidence" value="ECO:0007669"/>
    <property type="project" value="UniProtKB-UniRule"/>
</dbReference>
<dbReference type="PRINTS" id="PR00326">
    <property type="entry name" value="GTP1OBG"/>
</dbReference>
<dbReference type="InterPro" id="IPR012675">
    <property type="entry name" value="Beta-grasp_dom_sf"/>
</dbReference>
<evidence type="ECO:0000256" key="3">
    <source>
        <dbReference type="ARBA" id="ARBA00022741"/>
    </source>
</evidence>
<comment type="similarity">
    <text evidence="6">Belongs to the TRAFAC class OBG-HflX-like GTPase superfamily. OBG GTPase family. YchF/OLA1 subfamily.</text>
</comment>
<name>A0A2H0BW56_9BACT</name>
<dbReference type="Gene3D" id="3.10.20.30">
    <property type="match status" value="1"/>
</dbReference>
<dbReference type="InterPro" id="IPR004396">
    <property type="entry name" value="ATPase_YchF/OLA1"/>
</dbReference>
<organism evidence="9 10">
    <name type="scientific">Candidatus Roizmanbacteria bacterium CG22_combo_CG10-13_8_21_14_all_38_20</name>
    <dbReference type="NCBI Taxonomy" id="1974862"/>
    <lineage>
        <taxon>Bacteria</taxon>
        <taxon>Candidatus Roizmaniibacteriota</taxon>
    </lineage>
</organism>
<dbReference type="HAMAP" id="MF_00944">
    <property type="entry name" value="YchF_OLA1_ATPase"/>
    <property type="match status" value="1"/>
</dbReference>
<dbReference type="InterPro" id="IPR031167">
    <property type="entry name" value="G_OBG"/>
</dbReference>
<dbReference type="InterPro" id="IPR013029">
    <property type="entry name" value="YchF_C"/>
</dbReference>
<proteinExistence type="inferred from homology"/>
<feature type="domain" description="TGS" evidence="8">
    <location>
        <begin position="292"/>
        <end position="375"/>
    </location>
</feature>
<dbReference type="PANTHER" id="PTHR23305">
    <property type="entry name" value="OBG GTPASE FAMILY"/>
    <property type="match status" value="1"/>
</dbReference>
<dbReference type="SUPFAM" id="SSF52540">
    <property type="entry name" value="P-loop containing nucleoside triphosphate hydrolases"/>
    <property type="match status" value="1"/>
</dbReference>
<comment type="function">
    <text evidence="6">ATPase that binds to both the 70S ribosome and the 50S ribosomal subunit in a nucleotide-independent manner.</text>
</comment>
<dbReference type="PROSITE" id="PS51880">
    <property type="entry name" value="TGS"/>
    <property type="match status" value="1"/>
</dbReference>
<dbReference type="InterPro" id="IPR023192">
    <property type="entry name" value="TGS-like_dom_sf"/>
</dbReference>
<evidence type="ECO:0000259" key="8">
    <source>
        <dbReference type="PROSITE" id="PS51880"/>
    </source>
</evidence>
<evidence type="ECO:0000256" key="6">
    <source>
        <dbReference type="HAMAP-Rule" id="MF_00944"/>
    </source>
</evidence>
<dbReference type="InterPro" id="IPR004095">
    <property type="entry name" value="TGS"/>
</dbReference>
<dbReference type="CDD" id="cd01900">
    <property type="entry name" value="YchF"/>
    <property type="match status" value="1"/>
</dbReference>
<dbReference type="SUPFAM" id="SSF81271">
    <property type="entry name" value="TGS-like"/>
    <property type="match status" value="1"/>
</dbReference>
<keyword evidence="4 6" id="KW-0067">ATP-binding</keyword>
<dbReference type="NCBIfam" id="TIGR00092">
    <property type="entry name" value="redox-regulated ATPase YchF"/>
    <property type="match status" value="1"/>
</dbReference>
<dbReference type="PROSITE" id="PS51710">
    <property type="entry name" value="G_OBG"/>
    <property type="match status" value="1"/>
</dbReference>
<dbReference type="PANTHER" id="PTHR23305:SF18">
    <property type="entry name" value="OBG-TYPE G DOMAIN-CONTAINING PROTEIN"/>
    <property type="match status" value="1"/>
</dbReference>
<dbReference type="InterPro" id="IPR041706">
    <property type="entry name" value="YchF_N"/>
</dbReference>
<dbReference type="GO" id="GO:0043023">
    <property type="term" value="F:ribosomal large subunit binding"/>
    <property type="evidence" value="ECO:0007669"/>
    <property type="project" value="UniProtKB-UniRule"/>
</dbReference>
<accession>A0A2H0BW56</accession>
<dbReference type="FunFam" id="3.10.20.30:FF:000001">
    <property type="entry name" value="Ribosome-binding ATPase YchF"/>
    <property type="match status" value="1"/>
</dbReference>
<evidence type="ECO:0000256" key="5">
    <source>
        <dbReference type="ARBA" id="ARBA00022842"/>
    </source>
</evidence>
<feature type="domain" description="OBG-type G" evidence="7">
    <location>
        <begin position="3"/>
        <end position="270"/>
    </location>
</feature>
<gene>
    <name evidence="6" type="primary">ychF</name>
    <name evidence="9" type="ORF">COW99_04680</name>
</gene>
<dbReference type="AlphaFoldDB" id="A0A2H0BW56"/>
<dbReference type="Pfam" id="PF06071">
    <property type="entry name" value="YchF-GTPase_C"/>
    <property type="match status" value="1"/>
</dbReference>
<dbReference type="GO" id="GO:0005737">
    <property type="term" value="C:cytoplasm"/>
    <property type="evidence" value="ECO:0007669"/>
    <property type="project" value="TreeGrafter"/>
</dbReference>
<reference evidence="9 10" key="1">
    <citation type="submission" date="2017-09" db="EMBL/GenBank/DDBJ databases">
        <title>Depth-based differentiation of microbial function through sediment-hosted aquifers and enrichment of novel symbionts in the deep terrestrial subsurface.</title>
        <authorList>
            <person name="Probst A.J."/>
            <person name="Ladd B."/>
            <person name="Jarett J.K."/>
            <person name="Geller-Mcgrath D.E."/>
            <person name="Sieber C.M."/>
            <person name="Emerson J.B."/>
            <person name="Anantharaman K."/>
            <person name="Thomas B.C."/>
            <person name="Malmstrom R."/>
            <person name="Stieglmeier M."/>
            <person name="Klingl A."/>
            <person name="Woyke T."/>
            <person name="Ryan C.M."/>
            <person name="Banfield J.F."/>
        </authorList>
    </citation>
    <scope>NUCLEOTIDE SEQUENCE [LARGE SCALE GENOMIC DNA]</scope>
    <source>
        <strain evidence="9">CG22_combo_CG10-13_8_21_14_all_38_20</strain>
    </source>
</reference>
<evidence type="ECO:0000313" key="9">
    <source>
        <dbReference type="EMBL" id="PIP61280.1"/>
    </source>
</evidence>
<evidence type="ECO:0000256" key="4">
    <source>
        <dbReference type="ARBA" id="ARBA00022840"/>
    </source>
</evidence>
<comment type="cofactor">
    <cofactor evidence="1">
        <name>Mg(2+)</name>
        <dbReference type="ChEBI" id="CHEBI:18420"/>
    </cofactor>
</comment>
<evidence type="ECO:0000256" key="2">
    <source>
        <dbReference type="ARBA" id="ARBA00022723"/>
    </source>
</evidence>
<sequence length="377" mass="41419">MSLSVGIVGLPNVGKSTLFNALLKRQVALAANYPFATVEPNVGVVEVPDERLSQLAETVAIEAGSLKPEDPLRETPSWDPSLLPPIVPATIKFVDIAGLVKGAAEGEGLGNQFLAHIREVDLICHVLRVFPDPDVVITGSLEPIDDLDTVRTELILKDLESISKAKNSKSKIDNIKEKQFREQTIDKIKQALEQGKMANSVELLDLEQEIIGPLQLLTNKPEIYALNVSEDQLSSISLPSGINPKDTAIISARIESELSNLSKEDQDAYLKELGFELSGIERMASLAYSKLNLISFLTAGVKEVRAWTIKKGTNAQESSGVIHTDFIKHFIKAIVMNYKDYIETGGWKQARELGKVRQEGKEYIVTDGDVIEFMIGK</sequence>
<dbReference type="GO" id="GO:0046872">
    <property type="term" value="F:metal ion binding"/>
    <property type="evidence" value="ECO:0007669"/>
    <property type="project" value="UniProtKB-KW"/>
</dbReference>
<dbReference type="InterPro" id="IPR012676">
    <property type="entry name" value="TGS-like"/>
</dbReference>
<dbReference type="CDD" id="cd04867">
    <property type="entry name" value="TGS_YchF_OLA1"/>
    <property type="match status" value="1"/>
</dbReference>
<keyword evidence="2" id="KW-0479">Metal-binding</keyword>
<evidence type="ECO:0000256" key="1">
    <source>
        <dbReference type="ARBA" id="ARBA00001946"/>
    </source>
</evidence>
<dbReference type="InterPro" id="IPR006073">
    <property type="entry name" value="GTP-bd"/>
</dbReference>
<dbReference type="GO" id="GO:0005525">
    <property type="term" value="F:GTP binding"/>
    <property type="evidence" value="ECO:0007669"/>
    <property type="project" value="InterPro"/>
</dbReference>
<dbReference type="EMBL" id="PCTA01000030">
    <property type="protein sequence ID" value="PIP61280.1"/>
    <property type="molecule type" value="Genomic_DNA"/>
</dbReference>
<dbReference type="Proteomes" id="UP000231246">
    <property type="component" value="Unassembled WGS sequence"/>
</dbReference>
<dbReference type="Pfam" id="PF01926">
    <property type="entry name" value="MMR_HSR1"/>
    <property type="match status" value="1"/>
</dbReference>
<dbReference type="GO" id="GO:0005524">
    <property type="term" value="F:ATP binding"/>
    <property type="evidence" value="ECO:0007669"/>
    <property type="project" value="UniProtKB-UniRule"/>
</dbReference>
<dbReference type="PIRSF" id="PIRSF006641">
    <property type="entry name" value="CHP00092"/>
    <property type="match status" value="1"/>
</dbReference>
<comment type="caution">
    <text evidence="9">The sequence shown here is derived from an EMBL/GenBank/DDBJ whole genome shotgun (WGS) entry which is preliminary data.</text>
</comment>
<feature type="binding site" evidence="6">
    <location>
        <begin position="12"/>
        <end position="17"/>
    </location>
    <ligand>
        <name>ATP</name>
        <dbReference type="ChEBI" id="CHEBI:30616"/>
    </ligand>
</feature>